<accession>A0A091B5H9</accession>
<dbReference type="Proteomes" id="UP000029392">
    <property type="component" value="Unassembled WGS sequence"/>
</dbReference>
<dbReference type="EMBL" id="AVCH01000173">
    <property type="protein sequence ID" value="KFN46114.1"/>
    <property type="molecule type" value="Genomic_DNA"/>
</dbReference>
<comment type="caution">
    <text evidence="1">The sequence shown here is derived from an EMBL/GenBank/DDBJ whole genome shotgun (WGS) entry which is preliminary data.</text>
</comment>
<dbReference type="RefSeq" id="WP_043803953.1">
    <property type="nucleotide sequence ID" value="NZ_AVCH01000173.1"/>
</dbReference>
<dbReference type="OrthoDB" id="5966071at2"/>
<proteinExistence type="predicted"/>
<protein>
    <recommendedName>
        <fullName evidence="3">Beta-barrel assembly machine subunit BamC</fullName>
    </recommendedName>
</protein>
<evidence type="ECO:0000313" key="1">
    <source>
        <dbReference type="EMBL" id="KFN46114.1"/>
    </source>
</evidence>
<name>A0A091B5H9_9GAMM</name>
<evidence type="ECO:0008006" key="3">
    <source>
        <dbReference type="Google" id="ProtNLM"/>
    </source>
</evidence>
<keyword evidence="2" id="KW-1185">Reference proteome</keyword>
<dbReference type="AlphaFoldDB" id="A0A091B5H9"/>
<dbReference type="STRING" id="1384054.N790_08945"/>
<dbReference type="eggNOG" id="COG3317">
    <property type="taxonomic scope" value="Bacteria"/>
</dbReference>
<reference evidence="1 2" key="1">
    <citation type="submission" date="2013-09" db="EMBL/GenBank/DDBJ databases">
        <title>Genome sequencing of Arenimonas malthae.</title>
        <authorList>
            <person name="Chen F."/>
            <person name="Wang G."/>
        </authorList>
    </citation>
    <scope>NUCLEOTIDE SEQUENCE [LARGE SCALE GENOMIC DNA]</scope>
    <source>
        <strain evidence="1 2">CC-JY-1</strain>
    </source>
</reference>
<gene>
    <name evidence="1" type="ORF">N790_08945</name>
</gene>
<organism evidence="1 2">
    <name type="scientific">Arenimonas malthae CC-JY-1</name>
    <dbReference type="NCBI Taxonomy" id="1384054"/>
    <lineage>
        <taxon>Bacteria</taxon>
        <taxon>Pseudomonadati</taxon>
        <taxon>Pseudomonadota</taxon>
        <taxon>Gammaproteobacteria</taxon>
        <taxon>Lysobacterales</taxon>
        <taxon>Lysobacteraceae</taxon>
        <taxon>Arenimonas</taxon>
    </lineage>
</organism>
<dbReference type="PATRIC" id="fig|1384054.3.peg.1906"/>
<evidence type="ECO:0000313" key="2">
    <source>
        <dbReference type="Proteomes" id="UP000029392"/>
    </source>
</evidence>
<sequence>MTPSTLSFRPLLAGALVVTVFASSGCGWIRSKWGNEAAYQESRQNQPLEVPPGLDVPSTAGAISIPDAPAGAAMAAPGEGVPSSVGDSASQAASVAGIESFMLADSVESSWRRIGIALGKIEGATIGDRAQLLNSYEVSYQGVSMLVRAEAVDGQTRVVALGQDGQPIRTGVATQLLALLKARLG</sequence>